<evidence type="ECO:0000313" key="11">
    <source>
        <dbReference type="Proteomes" id="UP001205910"/>
    </source>
</evidence>
<feature type="domain" description="ABC transporter" evidence="8">
    <location>
        <begin position="352"/>
        <end position="564"/>
    </location>
</feature>
<feature type="transmembrane region" description="Helical" evidence="7">
    <location>
        <begin position="288"/>
        <end position="311"/>
    </location>
</feature>
<dbReference type="Gene3D" id="3.40.50.300">
    <property type="entry name" value="P-loop containing nucleotide triphosphate hydrolases"/>
    <property type="match status" value="1"/>
</dbReference>
<evidence type="ECO:0000256" key="2">
    <source>
        <dbReference type="ARBA" id="ARBA00022692"/>
    </source>
</evidence>
<dbReference type="InterPro" id="IPR039421">
    <property type="entry name" value="Type_1_exporter"/>
</dbReference>
<dbReference type="PROSITE" id="PS50893">
    <property type="entry name" value="ABC_TRANSPORTER_2"/>
    <property type="match status" value="1"/>
</dbReference>
<dbReference type="RefSeq" id="WP_014836197.1">
    <property type="nucleotide sequence ID" value="NZ_AP019662.1"/>
</dbReference>
<dbReference type="EMBL" id="BQFK01000002">
    <property type="protein sequence ID" value="GJJ42763.1"/>
    <property type="molecule type" value="Genomic_DNA"/>
</dbReference>
<evidence type="ECO:0000256" key="1">
    <source>
        <dbReference type="ARBA" id="ARBA00004651"/>
    </source>
</evidence>
<evidence type="ECO:0000259" key="8">
    <source>
        <dbReference type="PROSITE" id="PS50893"/>
    </source>
</evidence>
<keyword evidence="2 7" id="KW-0812">Transmembrane</keyword>
<protein>
    <recommendedName>
        <fullName evidence="12">ABC transporter ATP-binding protein</fullName>
    </recommendedName>
</protein>
<comment type="subcellular location">
    <subcellularLocation>
        <location evidence="1">Cell membrane</location>
        <topology evidence="1">Multi-pass membrane protein</topology>
    </subcellularLocation>
</comment>
<keyword evidence="6 7" id="KW-0472">Membrane</keyword>
<dbReference type="SUPFAM" id="SSF90123">
    <property type="entry name" value="ABC transporter transmembrane region"/>
    <property type="match status" value="1"/>
</dbReference>
<dbReference type="SMART" id="SM00382">
    <property type="entry name" value="AAA"/>
    <property type="match status" value="1"/>
</dbReference>
<feature type="transmembrane region" description="Helical" evidence="7">
    <location>
        <begin position="253"/>
        <end position="276"/>
    </location>
</feature>
<evidence type="ECO:0000256" key="4">
    <source>
        <dbReference type="ARBA" id="ARBA00022840"/>
    </source>
</evidence>
<dbReference type="Pfam" id="PF00664">
    <property type="entry name" value="ABC_membrane"/>
    <property type="match status" value="1"/>
</dbReference>
<feature type="domain" description="ABC transmembrane type-1" evidence="9">
    <location>
        <begin position="29"/>
        <end position="314"/>
    </location>
</feature>
<evidence type="ECO:0000256" key="6">
    <source>
        <dbReference type="ARBA" id="ARBA00023136"/>
    </source>
</evidence>
<name>A0ABD0BLE2_CORUL</name>
<dbReference type="PROSITE" id="PS00211">
    <property type="entry name" value="ABC_TRANSPORTER_1"/>
    <property type="match status" value="1"/>
</dbReference>
<evidence type="ECO:0000256" key="3">
    <source>
        <dbReference type="ARBA" id="ARBA00022741"/>
    </source>
</evidence>
<comment type="caution">
    <text evidence="10">The sequence shown here is derived from an EMBL/GenBank/DDBJ whole genome shotgun (WGS) entry which is preliminary data.</text>
</comment>
<proteinExistence type="predicted"/>
<evidence type="ECO:0000256" key="5">
    <source>
        <dbReference type="ARBA" id="ARBA00022989"/>
    </source>
</evidence>
<dbReference type="Proteomes" id="UP001205910">
    <property type="component" value="Unassembled WGS sequence"/>
</dbReference>
<evidence type="ECO:0008006" key="12">
    <source>
        <dbReference type="Google" id="ProtNLM"/>
    </source>
</evidence>
<keyword evidence="3" id="KW-0547">Nucleotide-binding</keyword>
<keyword evidence="5 7" id="KW-1133">Transmembrane helix</keyword>
<feature type="transmembrane region" description="Helical" evidence="7">
    <location>
        <begin position="170"/>
        <end position="192"/>
    </location>
</feature>
<dbReference type="GO" id="GO:0005886">
    <property type="term" value="C:plasma membrane"/>
    <property type="evidence" value="ECO:0007669"/>
    <property type="project" value="UniProtKB-SubCell"/>
</dbReference>
<accession>A0ABD0BLE2</accession>
<dbReference type="SUPFAM" id="SSF52540">
    <property type="entry name" value="P-loop containing nucleoside triphosphate hydrolases"/>
    <property type="match status" value="1"/>
</dbReference>
<dbReference type="InterPro" id="IPR027417">
    <property type="entry name" value="P-loop_NTPase"/>
</dbReference>
<dbReference type="PROSITE" id="PS50929">
    <property type="entry name" value="ABC_TM1F"/>
    <property type="match status" value="1"/>
</dbReference>
<organism evidence="10 11">
    <name type="scientific">Corynebacterium ulcerans</name>
    <dbReference type="NCBI Taxonomy" id="65058"/>
    <lineage>
        <taxon>Bacteria</taxon>
        <taxon>Bacillati</taxon>
        <taxon>Actinomycetota</taxon>
        <taxon>Actinomycetes</taxon>
        <taxon>Mycobacteriales</taxon>
        <taxon>Corynebacteriaceae</taxon>
        <taxon>Corynebacterium</taxon>
    </lineage>
</organism>
<feature type="transmembrane region" description="Helical" evidence="7">
    <location>
        <begin position="29"/>
        <end position="53"/>
    </location>
</feature>
<evidence type="ECO:0000313" key="10">
    <source>
        <dbReference type="EMBL" id="GJJ42763.1"/>
    </source>
</evidence>
<gene>
    <name evidence="10" type="ORF">CULCOIPH005_09520</name>
</gene>
<dbReference type="PANTHER" id="PTHR24221:SF261">
    <property type="entry name" value="GLUTATHIONE_L-CYSTEINE TRANSPORT SYSTEM ATP-BINDING_PERMEASE PROTEIN CYDD"/>
    <property type="match status" value="1"/>
</dbReference>
<dbReference type="Pfam" id="PF00005">
    <property type="entry name" value="ABC_tran"/>
    <property type="match status" value="1"/>
</dbReference>
<dbReference type="AlphaFoldDB" id="A0ABD0BLE2"/>
<dbReference type="InterPro" id="IPR036640">
    <property type="entry name" value="ABC1_TM_sf"/>
</dbReference>
<feature type="transmembrane region" description="Helical" evidence="7">
    <location>
        <begin position="143"/>
        <end position="164"/>
    </location>
</feature>
<dbReference type="GO" id="GO:0005524">
    <property type="term" value="F:ATP binding"/>
    <property type="evidence" value="ECO:0007669"/>
    <property type="project" value="UniProtKB-KW"/>
</dbReference>
<dbReference type="InterPro" id="IPR003593">
    <property type="entry name" value="AAA+_ATPase"/>
</dbReference>
<dbReference type="InterPro" id="IPR011527">
    <property type="entry name" value="ABC1_TM_dom"/>
</dbReference>
<keyword evidence="4" id="KW-0067">ATP-binding</keyword>
<dbReference type="PANTHER" id="PTHR24221">
    <property type="entry name" value="ATP-BINDING CASSETTE SUB-FAMILY B"/>
    <property type="match status" value="1"/>
</dbReference>
<evidence type="ECO:0000256" key="7">
    <source>
        <dbReference type="SAM" id="Phobius"/>
    </source>
</evidence>
<sequence>MLTLLTMLPDTHIGSSPTSHRGMSPLSAWLVPIYAVLSYFAAGIALVIMTSALTRYIHEEEAHPFSYAAAGAAILAASMFTALDIRTGARTARDHERHTRHRLLAALYSAPTMSNRDRKEFHPGKLVALLTDNVERAAEFRHAYLGSALAAMVFPIAVVVYIAVAYDWLLGLSMLGQFILVPLLLRGFMRLFRSRSADSRRKRAGLSEKYLDAIRNLTTISLITAGSRVEQQLRAEGERNRGATMKLLAGNQVVIIVMDLAVSLVLICTTVAIIAVRVSSGSLSPSHGLASVFLLVLLLAPLAQVAGFFYVGMGGIAAQRAIKKYLHTHEHTEALDNNDAGSTEHDVSCDAIVVDSLNFSYGETPVLTNVSVTVPHGAKLAIVGRSGSGKSTLLHLLRGLLPTTPGAITIRGLDAATTPLNNIRTSTATVAQHTWLFSGSIADNLRIARIDASEADMWEALSRANLADEVRSMPHGLDTDVGERGAFLSGGQAQRLSLARALLSGRDIVLFDEPTSHIDLESEALIVSAIQQLPENITAIMVTHRPALLAAADTVYTMEAGELR</sequence>
<reference evidence="10 11" key="1">
    <citation type="submission" date="2021-11" db="EMBL/GenBank/DDBJ databases">
        <title>Whole genome sequences of diphtheriae toxin producing Corynebacterium ulcerans isolates from cats in Osaka, Japan.</title>
        <authorList>
            <person name="Umeda K."/>
            <person name="Hirai Y."/>
        </authorList>
    </citation>
    <scope>NUCLEOTIDE SEQUENCE [LARGE SCALE GENOMIC DNA]</scope>
    <source>
        <strain evidence="10 11">12109B-1</strain>
    </source>
</reference>
<dbReference type="Gene3D" id="1.20.1560.10">
    <property type="entry name" value="ABC transporter type 1, transmembrane domain"/>
    <property type="match status" value="1"/>
</dbReference>
<evidence type="ECO:0000259" key="9">
    <source>
        <dbReference type="PROSITE" id="PS50929"/>
    </source>
</evidence>
<dbReference type="InterPro" id="IPR017871">
    <property type="entry name" value="ABC_transporter-like_CS"/>
</dbReference>
<dbReference type="InterPro" id="IPR003439">
    <property type="entry name" value="ABC_transporter-like_ATP-bd"/>
</dbReference>